<proteinExistence type="predicted"/>
<organism evidence="1 2">
    <name type="scientific">Collybia nuda</name>
    <dbReference type="NCBI Taxonomy" id="64659"/>
    <lineage>
        <taxon>Eukaryota</taxon>
        <taxon>Fungi</taxon>
        <taxon>Dikarya</taxon>
        <taxon>Basidiomycota</taxon>
        <taxon>Agaricomycotina</taxon>
        <taxon>Agaricomycetes</taxon>
        <taxon>Agaricomycetidae</taxon>
        <taxon>Agaricales</taxon>
        <taxon>Tricholomatineae</taxon>
        <taxon>Clitocybaceae</taxon>
        <taxon>Collybia</taxon>
    </lineage>
</organism>
<accession>A0A9P5YCV3</accession>
<protein>
    <submittedName>
        <fullName evidence="1">Uncharacterized protein</fullName>
    </submittedName>
</protein>
<comment type="caution">
    <text evidence="1">The sequence shown here is derived from an EMBL/GenBank/DDBJ whole genome shotgun (WGS) entry which is preliminary data.</text>
</comment>
<gene>
    <name evidence="1" type="ORF">BDZ94DRAFT_91849</name>
</gene>
<dbReference type="AlphaFoldDB" id="A0A9P5YCV3"/>
<evidence type="ECO:0000313" key="2">
    <source>
        <dbReference type="Proteomes" id="UP000807353"/>
    </source>
</evidence>
<evidence type="ECO:0000313" key="1">
    <source>
        <dbReference type="EMBL" id="KAF9466924.1"/>
    </source>
</evidence>
<sequence>MALVPLRDESTPSALTIQGNTALIFRQNLGPGTLLHQIYSDVGERLAKRADQIAQHLGLGPEAITQHILEAFGDKDQTLSKLVELYRSRKYKAVVPWTLPVAKYCIELVHYTLRSEASETRLQAFNCIIKMITFYPGLRQLLLLSKDLRRARESQEGILGLWECDGPCSKEWEYKRRLAATLLSEDEIGNLVETTRPKGLGYVDSDGSGSVIEKLLSIIDCERHSNSISGRYSSAKYFLAQIPLPKSQFGGN</sequence>
<reference evidence="1" key="1">
    <citation type="submission" date="2020-11" db="EMBL/GenBank/DDBJ databases">
        <authorList>
            <consortium name="DOE Joint Genome Institute"/>
            <person name="Ahrendt S."/>
            <person name="Riley R."/>
            <person name="Andreopoulos W."/>
            <person name="Labutti K."/>
            <person name="Pangilinan J."/>
            <person name="Ruiz-Duenas F.J."/>
            <person name="Barrasa J.M."/>
            <person name="Sanchez-Garcia M."/>
            <person name="Camarero S."/>
            <person name="Miyauchi S."/>
            <person name="Serrano A."/>
            <person name="Linde D."/>
            <person name="Babiker R."/>
            <person name="Drula E."/>
            <person name="Ayuso-Fernandez I."/>
            <person name="Pacheco R."/>
            <person name="Padilla G."/>
            <person name="Ferreira P."/>
            <person name="Barriuso J."/>
            <person name="Kellner H."/>
            <person name="Castanera R."/>
            <person name="Alfaro M."/>
            <person name="Ramirez L."/>
            <person name="Pisabarro A.G."/>
            <person name="Kuo A."/>
            <person name="Tritt A."/>
            <person name="Lipzen A."/>
            <person name="He G."/>
            <person name="Yan M."/>
            <person name="Ng V."/>
            <person name="Cullen D."/>
            <person name="Martin F."/>
            <person name="Rosso M.-N."/>
            <person name="Henrissat B."/>
            <person name="Hibbett D."/>
            <person name="Martinez A.T."/>
            <person name="Grigoriev I.V."/>
        </authorList>
    </citation>
    <scope>NUCLEOTIDE SEQUENCE</scope>
    <source>
        <strain evidence="1">CBS 247.69</strain>
    </source>
</reference>
<dbReference type="EMBL" id="MU150239">
    <property type="protein sequence ID" value="KAF9466924.1"/>
    <property type="molecule type" value="Genomic_DNA"/>
</dbReference>
<dbReference type="Proteomes" id="UP000807353">
    <property type="component" value="Unassembled WGS sequence"/>
</dbReference>
<keyword evidence="2" id="KW-1185">Reference proteome</keyword>
<name>A0A9P5YCV3_9AGAR</name>
<dbReference type="OrthoDB" id="3066495at2759"/>